<protein>
    <submittedName>
        <fullName evidence="7">Two component regulator</fullName>
    </submittedName>
</protein>
<evidence type="ECO:0000256" key="1">
    <source>
        <dbReference type="ARBA" id="ARBA00004370"/>
    </source>
</evidence>
<evidence type="ECO:0000256" key="5">
    <source>
        <dbReference type="SAM" id="MobiDB-lite"/>
    </source>
</evidence>
<dbReference type="AlphaFoldDB" id="A0A9K3LUX3"/>
<feature type="compositionally biased region" description="Polar residues" evidence="5">
    <location>
        <begin position="154"/>
        <end position="176"/>
    </location>
</feature>
<dbReference type="OrthoDB" id="69127at2759"/>
<reference evidence="7" key="2">
    <citation type="submission" date="2021-04" db="EMBL/GenBank/DDBJ databases">
        <authorList>
            <person name="Podell S."/>
        </authorList>
    </citation>
    <scope>NUCLEOTIDE SEQUENCE</scope>
    <source>
        <strain evidence="7">Hildebrandi</strain>
    </source>
</reference>
<evidence type="ECO:0000256" key="2">
    <source>
        <dbReference type="ARBA" id="ARBA00022729"/>
    </source>
</evidence>
<organism evidence="7 8">
    <name type="scientific">Nitzschia inconspicua</name>
    <dbReference type="NCBI Taxonomy" id="303405"/>
    <lineage>
        <taxon>Eukaryota</taxon>
        <taxon>Sar</taxon>
        <taxon>Stramenopiles</taxon>
        <taxon>Ochrophyta</taxon>
        <taxon>Bacillariophyta</taxon>
        <taxon>Bacillariophyceae</taxon>
        <taxon>Bacillariophycidae</taxon>
        <taxon>Bacillariales</taxon>
        <taxon>Bacillariaceae</taxon>
        <taxon>Nitzschia</taxon>
    </lineage>
</organism>
<feature type="region of interest" description="Disordered" evidence="5">
    <location>
        <begin position="1"/>
        <end position="35"/>
    </location>
</feature>
<keyword evidence="2" id="KW-0732">Signal</keyword>
<evidence type="ECO:0000313" key="7">
    <source>
        <dbReference type="EMBL" id="KAG7368355.1"/>
    </source>
</evidence>
<keyword evidence="3" id="KW-0677">Repeat</keyword>
<dbReference type="InterPro" id="IPR001611">
    <property type="entry name" value="Leu-rich_rpt"/>
</dbReference>
<gene>
    <name evidence="7" type="ORF">IV203_031098</name>
</gene>
<dbReference type="FunFam" id="3.80.10.10:FF:000400">
    <property type="entry name" value="Nuclear pore complex protein NUP107"/>
    <property type="match status" value="1"/>
</dbReference>
<dbReference type="FunFam" id="3.80.10.10:FF:000383">
    <property type="entry name" value="Leucine-rich repeat receptor protein kinase EMS1"/>
    <property type="match status" value="1"/>
</dbReference>
<feature type="compositionally biased region" description="Low complexity" evidence="5">
    <location>
        <begin position="96"/>
        <end position="109"/>
    </location>
</feature>
<keyword evidence="6" id="KW-1133">Transmembrane helix</keyword>
<comment type="subcellular location">
    <subcellularLocation>
        <location evidence="1">Membrane</location>
    </subcellularLocation>
</comment>
<keyword evidence="4 6" id="KW-0472">Membrane</keyword>
<feature type="region of interest" description="Disordered" evidence="5">
    <location>
        <begin position="96"/>
        <end position="115"/>
    </location>
</feature>
<dbReference type="Pfam" id="PF00560">
    <property type="entry name" value="LRR_1"/>
    <property type="match status" value="4"/>
</dbReference>
<dbReference type="EMBL" id="JAGRRH010000006">
    <property type="protein sequence ID" value="KAG7368355.1"/>
    <property type="molecule type" value="Genomic_DNA"/>
</dbReference>
<accession>A0A9K3LUX3</accession>
<feature type="region of interest" description="Disordered" evidence="5">
    <location>
        <begin position="140"/>
        <end position="202"/>
    </location>
</feature>
<keyword evidence="8" id="KW-1185">Reference proteome</keyword>
<comment type="caution">
    <text evidence="7">The sequence shown here is derived from an EMBL/GenBank/DDBJ whole genome shotgun (WGS) entry which is preliminary data.</text>
</comment>
<proteinExistence type="predicted"/>
<sequence>MVSSSIYRDEDDNDDNVKSRQSKHDRLPAAAAVSSLPAPPMNTFRTLNTFSSLPGWNDDGDDGIIMKDLDSFTEGYFIDEQMDRDDYLNNMDQFSQQSKTHTVPTTTTTKRTRQNKSRSIMILTVLILVVLTIVLGVMLPSSNRQGTGDEESSNSDFTSPDENTTSKETSSPTMSPTIDPVTLDSNNDNSNNNSYTEPPQHPQQQLNHFFDLAIQWSGEDSFQDVTTSASRALQWLLFQDPWQLMDDRTVSDFTVQQRYVSAVLYFSFLDDPEMVVNNVVFNNTFLSGMNVCQWNNILSQQEEPDGVNSTRGILCDSQGNIQELQFQGLGVSGTLPKELSHLTNLVKINFGQNFISGSIPASLSRLEQLEIIDIRNCSLTGTLPPELSNLSNHLESILLGNNRLSGSVPKSWSTLTNLRQLDLAFNDLTGELSPEFSALQLHTVRLHGNEFSGSLDTVFCIDNPLVTLTANCLDPQEGIECSCCTFCCNKQGLECTLTGAWLGDAGVATTPPDVVTEKLEKLQAILEPISGQALQDPDSHQSIVLHWMVKSDPNAKDLDEMGYVFVVQKYVLILIYVATNGIGWMDNSGWLNATEVCAWKGISCHSDGLVDDIDLGNQNLVGTLVSEIGVLGNSLQSLMLHGNRWLTGRLPSEVGLLTYLTSLDVSGCQFSGPLPPNIGGLSSISIFNIEENFFSGHIPSEIGGMVQAKSLLLGSNSFTGEVPSEIGSIASLERLVMKSSKLSGTIPTQLSGLERLSHLDLSRNSLSGRIPSELGSLILLEDLFLDANTGINGTVPEDLAFLPRLKQISVHGTGVIGNLDLLFCTGEVQKITANCLDPLVKCTCCALCCDANGEKCTVM</sequence>
<dbReference type="PANTHER" id="PTHR47988">
    <property type="entry name" value="SOMATIC EMBRYOGENESIS RECEPTOR KINASE 1"/>
    <property type="match status" value="1"/>
</dbReference>
<evidence type="ECO:0000313" key="8">
    <source>
        <dbReference type="Proteomes" id="UP000693970"/>
    </source>
</evidence>
<evidence type="ECO:0000256" key="3">
    <source>
        <dbReference type="ARBA" id="ARBA00022737"/>
    </source>
</evidence>
<feature type="compositionally biased region" description="Basic and acidic residues" evidence="5">
    <location>
        <begin position="15"/>
        <end position="27"/>
    </location>
</feature>
<evidence type="ECO:0000256" key="4">
    <source>
        <dbReference type="ARBA" id="ARBA00023136"/>
    </source>
</evidence>
<dbReference type="Proteomes" id="UP000693970">
    <property type="component" value="Unassembled WGS sequence"/>
</dbReference>
<evidence type="ECO:0000256" key="6">
    <source>
        <dbReference type="SAM" id="Phobius"/>
    </source>
</evidence>
<reference evidence="7" key="1">
    <citation type="journal article" date="2021" name="Sci. Rep.">
        <title>Diploid genomic architecture of Nitzschia inconspicua, an elite biomass production diatom.</title>
        <authorList>
            <person name="Oliver A."/>
            <person name="Podell S."/>
            <person name="Pinowska A."/>
            <person name="Traller J.C."/>
            <person name="Smith S.R."/>
            <person name="McClure R."/>
            <person name="Beliaev A."/>
            <person name="Bohutskyi P."/>
            <person name="Hill E.A."/>
            <person name="Rabines A."/>
            <person name="Zheng H."/>
            <person name="Allen L.Z."/>
            <person name="Kuo A."/>
            <person name="Grigoriev I.V."/>
            <person name="Allen A.E."/>
            <person name="Hazlebeck D."/>
            <person name="Allen E.E."/>
        </authorList>
    </citation>
    <scope>NUCLEOTIDE SEQUENCE</scope>
    <source>
        <strain evidence="7">Hildebrandi</strain>
    </source>
</reference>
<keyword evidence="6" id="KW-0812">Transmembrane</keyword>
<dbReference type="GO" id="GO:0016020">
    <property type="term" value="C:membrane"/>
    <property type="evidence" value="ECO:0007669"/>
    <property type="project" value="UniProtKB-SubCell"/>
</dbReference>
<feature type="compositionally biased region" description="Low complexity" evidence="5">
    <location>
        <begin position="184"/>
        <end position="194"/>
    </location>
</feature>
<feature type="transmembrane region" description="Helical" evidence="6">
    <location>
        <begin position="120"/>
        <end position="139"/>
    </location>
</feature>
<name>A0A9K3LUX3_9STRA</name>